<evidence type="ECO:0000256" key="1">
    <source>
        <dbReference type="SAM" id="SignalP"/>
    </source>
</evidence>
<dbReference type="Gene3D" id="2.60.40.1880">
    <property type="entry name" value="Invasion associated locus B (IalB) protein"/>
    <property type="match status" value="1"/>
</dbReference>
<accession>A0A4Q2RBG6</accession>
<reference evidence="2 3" key="2">
    <citation type="submission" date="2019-02" db="EMBL/GenBank/DDBJ databases">
        <title>'Lichenibacterium ramalinii' gen. nov. sp. nov., 'Lichenibacterium minor' gen. nov. sp. nov.</title>
        <authorList>
            <person name="Pankratov T."/>
        </authorList>
    </citation>
    <scope>NUCLEOTIDE SEQUENCE [LARGE SCALE GENOMIC DNA]</scope>
    <source>
        <strain evidence="2 3">RmlP001</strain>
    </source>
</reference>
<dbReference type="EMBL" id="QYBC01000011">
    <property type="protein sequence ID" value="RYB04207.1"/>
    <property type="molecule type" value="Genomic_DNA"/>
</dbReference>
<evidence type="ECO:0000313" key="3">
    <source>
        <dbReference type="Proteomes" id="UP000289411"/>
    </source>
</evidence>
<reference evidence="2 3" key="1">
    <citation type="submission" date="2018-09" db="EMBL/GenBank/DDBJ databases">
        <authorList>
            <person name="Grouzdev D.S."/>
            <person name="Krutkina M.S."/>
        </authorList>
    </citation>
    <scope>NUCLEOTIDE SEQUENCE [LARGE SCALE GENOMIC DNA]</scope>
    <source>
        <strain evidence="2 3">RmlP001</strain>
    </source>
</reference>
<organism evidence="2 3">
    <name type="scientific">Lichenibacterium ramalinae</name>
    <dbReference type="NCBI Taxonomy" id="2316527"/>
    <lineage>
        <taxon>Bacteria</taxon>
        <taxon>Pseudomonadati</taxon>
        <taxon>Pseudomonadota</taxon>
        <taxon>Alphaproteobacteria</taxon>
        <taxon>Hyphomicrobiales</taxon>
        <taxon>Lichenihabitantaceae</taxon>
        <taxon>Lichenibacterium</taxon>
    </lineage>
</organism>
<comment type="caution">
    <text evidence="2">The sequence shown here is derived from an EMBL/GenBank/DDBJ whole genome shotgun (WGS) entry which is preliminary data.</text>
</comment>
<feature type="chain" id="PRO_5020289688" evidence="1">
    <location>
        <begin position="30"/>
        <end position="192"/>
    </location>
</feature>
<dbReference type="RefSeq" id="WP_129219903.1">
    <property type="nucleotide sequence ID" value="NZ_QYBC01000011.1"/>
</dbReference>
<gene>
    <name evidence="2" type="ORF">D3272_14455</name>
</gene>
<name>A0A4Q2RBG6_9HYPH</name>
<dbReference type="Pfam" id="PF06776">
    <property type="entry name" value="IalB"/>
    <property type="match status" value="1"/>
</dbReference>
<feature type="signal peptide" evidence="1">
    <location>
        <begin position="1"/>
        <end position="29"/>
    </location>
</feature>
<dbReference type="AlphaFoldDB" id="A0A4Q2RBG6"/>
<proteinExistence type="predicted"/>
<dbReference type="OrthoDB" id="7269060at2"/>
<evidence type="ECO:0000313" key="2">
    <source>
        <dbReference type="EMBL" id="RYB04207.1"/>
    </source>
</evidence>
<dbReference type="InterPro" id="IPR038696">
    <property type="entry name" value="IalB_sf"/>
</dbReference>
<protein>
    <submittedName>
        <fullName evidence="2">Invasion protein</fullName>
    </submittedName>
</protein>
<dbReference type="InterPro" id="IPR010642">
    <property type="entry name" value="Invasion_prot_B"/>
</dbReference>
<dbReference type="Proteomes" id="UP000289411">
    <property type="component" value="Unassembled WGS sequence"/>
</dbReference>
<keyword evidence="3" id="KW-1185">Reference proteome</keyword>
<sequence>MRHAAGAPVLSVLLALLALPALSALPAAADTAKPAPPPPVTADPSVTTATFGDWTARCEKGSGDKAARICEAVQTVQLPNQQVAVAQIAFGHAGATDPLKLVVVLPVDVWFPSSVKVSAGDKDPAGIELNWRRCLPVGCFAEAASSDEAARRWRGETGQGRITYKDGVNRDVTLPVSFRGLAQALDALAKQQ</sequence>
<keyword evidence="1" id="KW-0732">Signal</keyword>